<keyword evidence="3" id="KW-1185">Reference proteome</keyword>
<name>A0A6A3B4Z8_HIBSY</name>
<reference evidence="2" key="1">
    <citation type="submission" date="2019-09" db="EMBL/GenBank/DDBJ databases">
        <title>Draft genome information of white flower Hibiscus syriacus.</title>
        <authorList>
            <person name="Kim Y.-M."/>
        </authorList>
    </citation>
    <scope>NUCLEOTIDE SEQUENCE [LARGE SCALE GENOMIC DNA]</scope>
    <source>
        <strain evidence="2">YM2019G1</strain>
    </source>
</reference>
<dbReference type="AlphaFoldDB" id="A0A6A3B4Z8"/>
<evidence type="ECO:0008006" key="4">
    <source>
        <dbReference type="Google" id="ProtNLM"/>
    </source>
</evidence>
<organism evidence="2 3">
    <name type="scientific">Hibiscus syriacus</name>
    <name type="common">Rose of Sharon</name>
    <dbReference type="NCBI Taxonomy" id="106335"/>
    <lineage>
        <taxon>Eukaryota</taxon>
        <taxon>Viridiplantae</taxon>
        <taxon>Streptophyta</taxon>
        <taxon>Embryophyta</taxon>
        <taxon>Tracheophyta</taxon>
        <taxon>Spermatophyta</taxon>
        <taxon>Magnoliopsida</taxon>
        <taxon>eudicotyledons</taxon>
        <taxon>Gunneridae</taxon>
        <taxon>Pentapetalae</taxon>
        <taxon>rosids</taxon>
        <taxon>malvids</taxon>
        <taxon>Malvales</taxon>
        <taxon>Malvaceae</taxon>
        <taxon>Malvoideae</taxon>
        <taxon>Hibiscus</taxon>
    </lineage>
</organism>
<feature type="region of interest" description="Disordered" evidence="1">
    <location>
        <begin position="27"/>
        <end position="90"/>
    </location>
</feature>
<dbReference type="PANTHER" id="PTHR31973">
    <property type="entry name" value="POLYPROTEIN, PUTATIVE-RELATED"/>
    <property type="match status" value="1"/>
</dbReference>
<comment type="caution">
    <text evidence="2">The sequence shown here is derived from an EMBL/GenBank/DDBJ whole genome shotgun (WGS) entry which is preliminary data.</text>
</comment>
<feature type="compositionally biased region" description="Acidic residues" evidence="1">
    <location>
        <begin position="48"/>
        <end position="60"/>
    </location>
</feature>
<feature type="region of interest" description="Disordered" evidence="1">
    <location>
        <begin position="270"/>
        <end position="300"/>
    </location>
</feature>
<accession>A0A6A3B4Z8</accession>
<evidence type="ECO:0000313" key="3">
    <source>
        <dbReference type="Proteomes" id="UP000436088"/>
    </source>
</evidence>
<gene>
    <name evidence="2" type="ORF">F3Y22_tig00110271pilonHSYRG00109</name>
</gene>
<protein>
    <recommendedName>
        <fullName evidence="4">MULE transposase domain-containing protein</fullName>
    </recommendedName>
</protein>
<dbReference type="EMBL" id="VEPZ02000906">
    <property type="protein sequence ID" value="KAE8711846.1"/>
    <property type="molecule type" value="Genomic_DNA"/>
</dbReference>
<sequence>MHISSVGTAFCRDTAIWEGSVQDVATERDGGIDAGGGGGGEAVQETENTNEDDEESDSEEQNAYSINVPYLSDDKDDNELQSDKKKIKGKKYVDEENDSGLIGNDTEIHDEAVDEGGNNGVTKGVGRNDTDYYDSDDYGSLIRSDDDQHEECARRRGRYPIYNPNIESPHFSLGMLFIDGKQFKDVKTFIDEHNCPVSFSNGMMTAKGPFKDILLSVVGRDGNDQMYPITWAVVEGESIDSWSWFISIVAADLGLVDGFVYTIITDQHKSGTSAPKKRRGAEEPMGTQESIAPKKKKLII</sequence>
<evidence type="ECO:0000256" key="1">
    <source>
        <dbReference type="SAM" id="MobiDB-lite"/>
    </source>
</evidence>
<evidence type="ECO:0000313" key="2">
    <source>
        <dbReference type="EMBL" id="KAE8711846.1"/>
    </source>
</evidence>
<dbReference type="Proteomes" id="UP000436088">
    <property type="component" value="Unassembled WGS sequence"/>
</dbReference>
<proteinExistence type="predicted"/>
<feature type="compositionally biased region" description="Gly residues" evidence="1">
    <location>
        <begin position="32"/>
        <end position="41"/>
    </location>
</feature>
<dbReference type="PANTHER" id="PTHR31973:SF187">
    <property type="entry name" value="MUTATOR TRANSPOSASE MUDRA PROTEIN"/>
    <property type="match status" value="1"/>
</dbReference>